<dbReference type="PANTHER" id="PTHR28037">
    <property type="entry name" value="ALCOHOL O-ACETYLTRANSFERASE 1-RELATED"/>
    <property type="match status" value="1"/>
</dbReference>
<reference evidence="1 2" key="1">
    <citation type="submission" date="2016-06" db="EMBL/GenBank/DDBJ databases">
        <title>Evolution of pathogenesis and genome organization in the Tremellales.</title>
        <authorList>
            <person name="Cuomo C."/>
            <person name="Litvintseva A."/>
            <person name="Heitman J."/>
            <person name="Chen Y."/>
            <person name="Sun S."/>
            <person name="Springer D."/>
            <person name="Dromer F."/>
            <person name="Young S."/>
            <person name="Zeng Q."/>
            <person name="Chapman S."/>
            <person name="Gujja S."/>
            <person name="Saif S."/>
            <person name="Birren B."/>
        </authorList>
    </citation>
    <scope>NUCLEOTIDE SEQUENCE [LARGE SCALE GENOMIC DNA]</scope>
    <source>
        <strain evidence="1 2">CBS 6039</strain>
    </source>
</reference>
<dbReference type="STRING" id="1295533.A0A1E3I018"/>
<gene>
    <name evidence="1" type="ORF">L202_02264</name>
</gene>
<dbReference type="PANTHER" id="PTHR28037:SF1">
    <property type="entry name" value="ALCOHOL O-ACETYLTRANSFERASE 1-RELATED"/>
    <property type="match status" value="1"/>
</dbReference>
<evidence type="ECO:0008006" key="3">
    <source>
        <dbReference type="Google" id="ProtNLM"/>
    </source>
</evidence>
<evidence type="ECO:0000313" key="1">
    <source>
        <dbReference type="EMBL" id="ODN81920.1"/>
    </source>
</evidence>
<organism evidence="1 2">
    <name type="scientific">Cryptococcus amylolentus CBS 6039</name>
    <dbReference type="NCBI Taxonomy" id="1295533"/>
    <lineage>
        <taxon>Eukaryota</taxon>
        <taxon>Fungi</taxon>
        <taxon>Dikarya</taxon>
        <taxon>Basidiomycota</taxon>
        <taxon>Agaricomycotina</taxon>
        <taxon>Tremellomycetes</taxon>
        <taxon>Tremellales</taxon>
        <taxon>Cryptococcaceae</taxon>
        <taxon>Cryptococcus</taxon>
    </lineage>
</organism>
<sequence>MCPDELPSRPISLTERFNLARRNVGQPSILTFVAAYPSASDAPSRALLARRIAELQEHFPQLYARYQGRRTPEPTQVLRAKAWSSERVLGEAVHEHLAAGDDKEMAVLLSAEGQRMIKKDFDNDPLWQVRVYSTPSSSRVYITLSVDHALMDGRGTANLFDALLTKDISQLPYERLEATPRDEDVLPLKPSLLQALPIVWQEIILPRLPSFLAKYFIQPKSWPAHLIAESPSTAPSAYSLFSLSSKEVSAIKSISRTHDVSTLNSVLKCIYALAIWSKYHYTLSPFRLSATTARSERKFSLGCSYAFSNYVSSHKVVIKFEPHASFWSVARDVSHELNTDRSLSDARLRIGMLSYIPSGPYVSPSGEPDPLRPTQYEAFFLRSMSSPTPIHAALAFSNLGLVKLPPGASDLAWAETASSMGSSVFGAVVVGHEGGVRIGTTWKDGAVVCRDEVEDVERIFRVILERLVDGKESVKELVNASGLGQSRG</sequence>
<protein>
    <recommendedName>
        <fullName evidence="3">Alcohol acetyltransferase</fullName>
    </recommendedName>
</protein>
<dbReference type="Gene3D" id="3.30.559.10">
    <property type="entry name" value="Chloramphenicol acetyltransferase-like domain"/>
    <property type="match status" value="1"/>
</dbReference>
<dbReference type="OrthoDB" id="2150604at2759"/>
<dbReference type="SUPFAM" id="SSF52777">
    <property type="entry name" value="CoA-dependent acyltransferases"/>
    <property type="match status" value="2"/>
</dbReference>
<dbReference type="EMBL" id="AWGJ01000003">
    <property type="protein sequence ID" value="ODN81920.1"/>
    <property type="molecule type" value="Genomic_DNA"/>
</dbReference>
<proteinExistence type="predicted"/>
<dbReference type="RefSeq" id="XP_018996239.1">
    <property type="nucleotide sequence ID" value="XM_019135836.1"/>
</dbReference>
<evidence type="ECO:0000313" key="2">
    <source>
        <dbReference type="Proteomes" id="UP000094065"/>
    </source>
</evidence>
<accession>A0A1E3I018</accession>
<dbReference type="AlphaFoldDB" id="A0A1E3I018"/>
<keyword evidence="2" id="KW-1185">Reference proteome</keyword>
<dbReference type="GeneID" id="30153573"/>
<dbReference type="InterPro" id="IPR023213">
    <property type="entry name" value="CAT-like_dom_sf"/>
</dbReference>
<dbReference type="Proteomes" id="UP000094065">
    <property type="component" value="Unassembled WGS sequence"/>
</dbReference>
<dbReference type="InterPro" id="IPR052058">
    <property type="entry name" value="Alcohol_O-acetyltransferase"/>
</dbReference>
<name>A0A1E3I018_9TREE</name>
<comment type="caution">
    <text evidence="1">The sequence shown here is derived from an EMBL/GenBank/DDBJ whole genome shotgun (WGS) entry which is preliminary data.</text>
</comment>